<dbReference type="GO" id="GO:0006412">
    <property type="term" value="P:translation"/>
    <property type="evidence" value="ECO:0007669"/>
    <property type="project" value="UniProtKB-KW"/>
</dbReference>
<keyword evidence="6" id="KW-0378">Hydrolase</keyword>
<name>W7TEM4_9STRA</name>
<dbReference type="InterPro" id="IPR054696">
    <property type="entry name" value="GTP-eEF1A_C"/>
</dbReference>
<dbReference type="InterPro" id="IPR000795">
    <property type="entry name" value="T_Tr_GTP-bd_dom"/>
</dbReference>
<evidence type="ECO:0000259" key="11">
    <source>
        <dbReference type="PROSITE" id="PS51722"/>
    </source>
</evidence>
<dbReference type="Pfam" id="PF22594">
    <property type="entry name" value="GTP-eEF1A_C"/>
    <property type="match status" value="1"/>
</dbReference>
<proteinExistence type="inferred from homology"/>
<evidence type="ECO:0000256" key="8">
    <source>
        <dbReference type="ARBA" id="ARBA00023134"/>
    </source>
</evidence>
<dbReference type="Gene3D" id="3.40.50.300">
    <property type="entry name" value="P-loop containing nucleotide triphosphate hydrolases"/>
    <property type="match status" value="1"/>
</dbReference>
<dbReference type="GO" id="GO:0009507">
    <property type="term" value="C:chloroplast"/>
    <property type="evidence" value="ECO:0007669"/>
    <property type="project" value="UniProtKB-SubCell"/>
</dbReference>
<keyword evidence="8" id="KW-0342">GTP-binding</keyword>
<comment type="subcellular location">
    <subcellularLocation>
        <location evidence="2">Cytoplasm</location>
    </subcellularLocation>
    <subcellularLocation>
        <location evidence="1">Plastid</location>
        <location evidence="1">Chloroplast</location>
    </subcellularLocation>
</comment>
<evidence type="ECO:0000256" key="5">
    <source>
        <dbReference type="ARBA" id="ARBA00022741"/>
    </source>
</evidence>
<dbReference type="CDD" id="cd01883">
    <property type="entry name" value="EF1_alpha"/>
    <property type="match status" value="1"/>
</dbReference>
<evidence type="ECO:0000256" key="2">
    <source>
        <dbReference type="ARBA" id="ARBA00004496"/>
    </source>
</evidence>
<dbReference type="CDD" id="cd04093">
    <property type="entry name" value="HBS1_C_III"/>
    <property type="match status" value="1"/>
</dbReference>
<dbReference type="EMBL" id="AZIL01002332">
    <property type="protein sequence ID" value="EWM21968.1"/>
    <property type="molecule type" value="Genomic_DNA"/>
</dbReference>
<dbReference type="InterPro" id="IPR027417">
    <property type="entry name" value="P-loop_NTPase"/>
</dbReference>
<sequence length="800" mass="84547">MSRHRAVRNRTYSYDDDYDDYGYEDEEEEEEEEGEGTYAYHRRQQLQGHLPSSHGASLSSLLDHAAAQHNAPVAPILRSSQAGPRAPAQEDVKGKGTHPRLATISEAFDADLVDPAFHMIKESGQVGEMSDDQIRTAVRQANYDADVALSALLLLPPSTPPATSSSSSSTPSSSQPPSAVPSRVVTPSPSRLSSPEDGGRGGKGRGLTAGTESTASLPPPLPPGQLVRPTPQRRSSGNLLLGNQSRNNSSSNLSRPTGSNVGEVEEVASRVQSVHLSRASPPPPRFKSVSPGLGEGEDGYEGAQAGAGNVIASRASLGGLSKDPEVWEEDVLPSKGGGEKEGEKARIAMVVIGHVDAGKSTLMGQVLVSTGMVSVREARKFERDARALGKASFYLAWMMDEDGEERAHGVTMEVGQKCIELPHRVVTLLDAPGHADFVPQMIVGAAQADVALLVVPATTGEFEAGFAEAGTGRDGLSQGQTKEHALLARALGVNQLLVAVNKLDAADPPWSQARYQDIVTSLTPFLEQTGFKSERIRFVPVSGLTGENVKEGGREGGKEGGGGLREWYTGPSLLTAMDDFLPAAKFLREARGKPLRMIVNDLAPAGKNVGVSVRVLSGGVKTGSKVLILPIGDVAVVRSIEVEGSPAEVAGALEHAEITLQGVDPARISIGSVLCKGKAAVPVSCRFAAQITTLSSLSVPILRGTPFQMHVQSLEIPVNATRLTATLAKPLSEEGRGAAEVKKERPRCLTGNMLALVEFQCARPVCVERFEDSRPLGRFILRQKGETVAVGIVTAILPDA</sequence>
<comment type="caution">
    <text evidence="12">The sequence shown here is derived from an EMBL/GenBank/DDBJ whole genome shotgun (WGS) entry which is preliminary data.</text>
</comment>
<evidence type="ECO:0000256" key="1">
    <source>
        <dbReference type="ARBA" id="ARBA00004229"/>
    </source>
</evidence>
<dbReference type="SUPFAM" id="SSF50447">
    <property type="entry name" value="Translation proteins"/>
    <property type="match status" value="1"/>
</dbReference>
<organism evidence="12 13">
    <name type="scientific">Nannochloropsis gaditana</name>
    <dbReference type="NCBI Taxonomy" id="72520"/>
    <lineage>
        <taxon>Eukaryota</taxon>
        <taxon>Sar</taxon>
        <taxon>Stramenopiles</taxon>
        <taxon>Ochrophyta</taxon>
        <taxon>Eustigmatophyceae</taxon>
        <taxon>Eustigmatales</taxon>
        <taxon>Monodopsidaceae</taxon>
        <taxon>Nannochloropsis</taxon>
    </lineage>
</organism>
<dbReference type="GO" id="GO:0005525">
    <property type="term" value="F:GTP binding"/>
    <property type="evidence" value="ECO:0007669"/>
    <property type="project" value="UniProtKB-KW"/>
</dbReference>
<evidence type="ECO:0000256" key="6">
    <source>
        <dbReference type="ARBA" id="ARBA00022801"/>
    </source>
</evidence>
<dbReference type="InterPro" id="IPR009001">
    <property type="entry name" value="Transl_elong_EF1A/Init_IF2_C"/>
</dbReference>
<dbReference type="PROSITE" id="PS51722">
    <property type="entry name" value="G_TR_2"/>
    <property type="match status" value="1"/>
</dbReference>
<evidence type="ECO:0000256" key="10">
    <source>
        <dbReference type="SAM" id="MobiDB-lite"/>
    </source>
</evidence>
<dbReference type="AlphaFoldDB" id="W7TEM4"/>
<dbReference type="PRINTS" id="PR00315">
    <property type="entry name" value="ELONGATNFCT"/>
</dbReference>
<dbReference type="Proteomes" id="UP000019335">
    <property type="component" value="Unassembled WGS sequence"/>
</dbReference>
<evidence type="ECO:0000313" key="12">
    <source>
        <dbReference type="EMBL" id="EWM21968.1"/>
    </source>
</evidence>
<comment type="similarity">
    <text evidence="3">Belongs to the TRAFAC class translation factor GTPase superfamily. Classic translation factor GTPase family. EF-Tu/EF-1A subfamily.</text>
</comment>
<dbReference type="Gene3D" id="2.40.30.10">
    <property type="entry name" value="Translation factors"/>
    <property type="match status" value="2"/>
</dbReference>
<feature type="domain" description="Tr-type G" evidence="11">
    <location>
        <begin position="344"/>
        <end position="585"/>
    </location>
</feature>
<evidence type="ECO:0000256" key="4">
    <source>
        <dbReference type="ARBA" id="ARBA00022490"/>
    </source>
</evidence>
<keyword evidence="7" id="KW-0648">Protein biosynthesis</keyword>
<protein>
    <submittedName>
        <fullName evidence="12">Hbs1-like protein</fullName>
    </submittedName>
</protein>
<feature type="compositionally biased region" description="Low complexity" evidence="10">
    <location>
        <begin position="158"/>
        <end position="182"/>
    </location>
</feature>
<evidence type="ECO:0000256" key="7">
    <source>
        <dbReference type="ARBA" id="ARBA00022917"/>
    </source>
</evidence>
<accession>W7TEM4</accession>
<reference evidence="12 13" key="1">
    <citation type="journal article" date="2014" name="Mol. Plant">
        <title>Chromosome Scale Genome Assembly and Transcriptome Profiling of Nannochloropsis gaditana in Nitrogen Depletion.</title>
        <authorList>
            <person name="Corteggiani Carpinelli E."/>
            <person name="Telatin A."/>
            <person name="Vitulo N."/>
            <person name="Forcato C."/>
            <person name="D'Angelo M."/>
            <person name="Schiavon R."/>
            <person name="Vezzi A."/>
            <person name="Giacometti G.M."/>
            <person name="Morosinotto T."/>
            <person name="Valle G."/>
        </authorList>
    </citation>
    <scope>NUCLEOTIDE SEQUENCE [LARGE SCALE GENOMIC DNA]</scope>
    <source>
        <strain evidence="12 13">B-31</strain>
    </source>
</reference>
<keyword evidence="13" id="KW-1185">Reference proteome</keyword>
<feature type="region of interest" description="Disordered" evidence="10">
    <location>
        <begin position="1"/>
        <end position="57"/>
    </location>
</feature>
<comment type="catalytic activity">
    <reaction evidence="9">
        <text>GTP + H2O = GDP + phosphate + H(+)</text>
        <dbReference type="Rhea" id="RHEA:19669"/>
        <dbReference type="ChEBI" id="CHEBI:15377"/>
        <dbReference type="ChEBI" id="CHEBI:15378"/>
        <dbReference type="ChEBI" id="CHEBI:37565"/>
        <dbReference type="ChEBI" id="CHEBI:43474"/>
        <dbReference type="ChEBI" id="CHEBI:58189"/>
    </reaction>
    <physiologicalReaction direction="left-to-right" evidence="9">
        <dbReference type="Rhea" id="RHEA:19670"/>
    </physiologicalReaction>
</comment>
<dbReference type="Pfam" id="PF00009">
    <property type="entry name" value="GTP_EFTU"/>
    <property type="match status" value="1"/>
</dbReference>
<evidence type="ECO:0000256" key="9">
    <source>
        <dbReference type="ARBA" id="ARBA00049117"/>
    </source>
</evidence>
<dbReference type="SUPFAM" id="SSF52540">
    <property type="entry name" value="P-loop containing nucleoside triphosphate hydrolases"/>
    <property type="match status" value="1"/>
</dbReference>
<feature type="compositionally biased region" description="Acidic residues" evidence="10">
    <location>
        <begin position="14"/>
        <end position="35"/>
    </location>
</feature>
<evidence type="ECO:0000313" key="13">
    <source>
        <dbReference type="Proteomes" id="UP000019335"/>
    </source>
</evidence>
<dbReference type="SUPFAM" id="SSF50465">
    <property type="entry name" value="EF-Tu/eEF-1alpha/eIF2-gamma C-terminal domain"/>
    <property type="match status" value="1"/>
</dbReference>
<evidence type="ECO:0000256" key="3">
    <source>
        <dbReference type="ARBA" id="ARBA00007249"/>
    </source>
</evidence>
<dbReference type="InterPro" id="IPR050100">
    <property type="entry name" value="TRAFAC_GTPase_members"/>
</dbReference>
<feature type="region of interest" description="Disordered" evidence="10">
    <location>
        <begin position="158"/>
        <end position="303"/>
    </location>
</feature>
<keyword evidence="4" id="KW-0963">Cytoplasm</keyword>
<feature type="compositionally biased region" description="Low complexity" evidence="10">
    <location>
        <begin position="224"/>
        <end position="255"/>
    </location>
</feature>
<gene>
    <name evidence="12" type="ORF">Naga_100326g3</name>
</gene>
<dbReference type="InterPro" id="IPR009000">
    <property type="entry name" value="Transl_B-barrel_sf"/>
</dbReference>
<dbReference type="GO" id="GO:0003924">
    <property type="term" value="F:GTPase activity"/>
    <property type="evidence" value="ECO:0007669"/>
    <property type="project" value="InterPro"/>
</dbReference>
<dbReference type="FunFam" id="3.40.50.300:FF:000204">
    <property type="entry name" value="Translation elongation factor Tu"/>
    <property type="match status" value="1"/>
</dbReference>
<dbReference type="PANTHER" id="PTHR23115">
    <property type="entry name" value="TRANSLATION FACTOR"/>
    <property type="match status" value="1"/>
</dbReference>
<dbReference type="OrthoDB" id="342024at2759"/>
<keyword evidence="5" id="KW-0547">Nucleotide-binding</keyword>